<dbReference type="PANTHER" id="PTHR30012:SF7">
    <property type="entry name" value="PROTEIN TRANSPORT PROTEIN HOFC HOMOLOG"/>
    <property type="match status" value="1"/>
</dbReference>
<feature type="domain" description="Type II secretion system protein GspF" evidence="9">
    <location>
        <begin position="63"/>
        <end position="186"/>
    </location>
</feature>
<evidence type="ECO:0000256" key="1">
    <source>
        <dbReference type="ARBA" id="ARBA00004429"/>
    </source>
</evidence>
<sequence>MTLRLFIWQGIDDEGNIVNGECLAKEKTTARDRIIQLGIQPIAIKGEQRLNAPSQQSQYLIRFTRHLATLLQAGLPLMNSLQLLATEADTPMWRCLLREIGENVIHGQPLSEAISIYPSIFPTLYTQLIAVAELTGELDKCCIRLAEQQEKQQQLQKKVAKTLRYPAFVCAVALGVSIFMLMMVLPQFAQLYQSLNTSLPGLTLGLLYLSGVLVSYGVYFITALTIIFLTYSYKIRKKLHWQQREQRFLLRLPLIAPLIQGHCLSQIFRTLSVTQNAGLTLDRGLQAAAMSVNNWPYKKAINHIYQLINQGVPLNEALSHQSLFPPLCRQLVRIGEESGSLDMMLEKLANWQQQQTEELADNLTQILEPTLMLIVGIIIGTLVIAMYLPIFQLGGVIG</sequence>
<evidence type="ECO:0000256" key="8">
    <source>
        <dbReference type="SAM" id="Phobius"/>
    </source>
</evidence>
<gene>
    <name evidence="11" type="primary">hofC</name>
    <name evidence="10" type="ORF">CSF007_3270</name>
    <name evidence="11" type="ORF">NCTC10476_01447</name>
</gene>
<reference evidence="10" key="1">
    <citation type="journal article" date="2015" name="Genome Announc.">
        <title>Complete Genome Sequence of Yersinia ruckeri Strain CSF007-82, Etiologic Agent of Red Mouth Disease in Salmonid Fish.</title>
        <authorList>
            <person name="Nelson M.C."/>
            <person name="LaPatra S.E."/>
            <person name="Welch T.J."/>
            <person name="Graf J."/>
        </authorList>
    </citation>
    <scope>NUCLEOTIDE SEQUENCE</scope>
    <source>
        <strain evidence="10">CSF007-82</strain>
    </source>
</reference>
<feature type="transmembrane region" description="Helical" evidence="8">
    <location>
        <begin position="371"/>
        <end position="390"/>
    </location>
</feature>
<dbReference type="InterPro" id="IPR018076">
    <property type="entry name" value="T2SS_GspF_dom"/>
</dbReference>
<evidence type="ECO:0000313" key="12">
    <source>
        <dbReference type="Proteomes" id="UP000255169"/>
    </source>
</evidence>
<dbReference type="OrthoDB" id="9805682at2"/>
<protein>
    <submittedName>
        <fullName evidence="10">Type IV fimbrial assembly protein PilC</fullName>
    </submittedName>
    <submittedName>
        <fullName evidence="11">Type IV pilin biogenesis protein</fullName>
    </submittedName>
</protein>
<dbReference type="RefSeq" id="WP_038251230.1">
    <property type="nucleotide sequence ID" value="NZ_CABIHR010000012.1"/>
</dbReference>
<proteinExistence type="inferred from homology"/>
<evidence type="ECO:0000256" key="5">
    <source>
        <dbReference type="ARBA" id="ARBA00022692"/>
    </source>
</evidence>
<dbReference type="PANTHER" id="PTHR30012">
    <property type="entry name" value="GENERAL SECRETION PATHWAY PROTEIN"/>
    <property type="match status" value="1"/>
</dbReference>
<feature type="transmembrane region" description="Helical" evidence="8">
    <location>
        <begin position="205"/>
        <end position="231"/>
    </location>
</feature>
<dbReference type="AlphaFoldDB" id="A0A0A8VDJ2"/>
<keyword evidence="12" id="KW-1185">Reference proteome</keyword>
<evidence type="ECO:0000313" key="10">
    <source>
        <dbReference type="EMBL" id="CEK26433.1"/>
    </source>
</evidence>
<evidence type="ECO:0000259" key="9">
    <source>
        <dbReference type="Pfam" id="PF00482"/>
    </source>
</evidence>
<dbReference type="EMBL" id="UHJG01000001">
    <property type="protein sequence ID" value="SUQ00172.1"/>
    <property type="molecule type" value="Genomic_DNA"/>
</dbReference>
<dbReference type="Gene3D" id="1.20.81.30">
    <property type="entry name" value="Type II secretion system (T2SS), domain F"/>
    <property type="match status" value="2"/>
</dbReference>
<evidence type="ECO:0000256" key="6">
    <source>
        <dbReference type="ARBA" id="ARBA00022989"/>
    </source>
</evidence>
<evidence type="ECO:0000256" key="3">
    <source>
        <dbReference type="ARBA" id="ARBA00022475"/>
    </source>
</evidence>
<accession>A0A0A8VDJ2</accession>
<dbReference type="InterPro" id="IPR003004">
    <property type="entry name" value="GspF/PilC"/>
</dbReference>
<feature type="domain" description="Type II secretion system protein GspF" evidence="9">
    <location>
        <begin position="268"/>
        <end position="389"/>
    </location>
</feature>
<dbReference type="GO" id="GO:0015628">
    <property type="term" value="P:protein secretion by the type II secretion system"/>
    <property type="evidence" value="ECO:0007669"/>
    <property type="project" value="TreeGrafter"/>
</dbReference>
<dbReference type="GO" id="GO:0005886">
    <property type="term" value="C:plasma membrane"/>
    <property type="evidence" value="ECO:0007669"/>
    <property type="project" value="UniProtKB-SubCell"/>
</dbReference>
<dbReference type="NCBIfam" id="NF007861">
    <property type="entry name" value="PRK10573.1"/>
    <property type="match status" value="1"/>
</dbReference>
<evidence type="ECO:0000313" key="11">
    <source>
        <dbReference type="EMBL" id="SUQ00172.1"/>
    </source>
</evidence>
<evidence type="ECO:0000256" key="7">
    <source>
        <dbReference type="ARBA" id="ARBA00023136"/>
    </source>
</evidence>
<evidence type="ECO:0000256" key="4">
    <source>
        <dbReference type="ARBA" id="ARBA00022519"/>
    </source>
</evidence>
<keyword evidence="3" id="KW-1003">Cell membrane</keyword>
<comment type="subcellular location">
    <subcellularLocation>
        <location evidence="1">Cell inner membrane</location>
        <topology evidence="1">Multi-pass membrane protein</topology>
    </subcellularLocation>
</comment>
<dbReference type="PATRIC" id="fig|29486.45.peg.2776"/>
<dbReference type="Pfam" id="PF00482">
    <property type="entry name" value="T2SSF"/>
    <property type="match status" value="2"/>
</dbReference>
<dbReference type="InterPro" id="IPR042094">
    <property type="entry name" value="T2SS_GspF_sf"/>
</dbReference>
<dbReference type="Proteomes" id="UP000255169">
    <property type="component" value="Unassembled WGS sequence"/>
</dbReference>
<keyword evidence="6 8" id="KW-1133">Transmembrane helix</keyword>
<keyword evidence="4" id="KW-0997">Cell inner membrane</keyword>
<keyword evidence="7 8" id="KW-0472">Membrane</keyword>
<evidence type="ECO:0000256" key="2">
    <source>
        <dbReference type="ARBA" id="ARBA00005745"/>
    </source>
</evidence>
<dbReference type="EMBL" id="LN681231">
    <property type="protein sequence ID" value="CEK26433.1"/>
    <property type="molecule type" value="Genomic_DNA"/>
</dbReference>
<comment type="similarity">
    <text evidence="2">Belongs to the GSP F family.</text>
</comment>
<dbReference type="STRING" id="29486.UGYR_13240"/>
<keyword evidence="5 8" id="KW-0812">Transmembrane</keyword>
<reference evidence="11 12" key="2">
    <citation type="submission" date="2018-06" db="EMBL/GenBank/DDBJ databases">
        <authorList>
            <consortium name="Pathogen Informatics"/>
            <person name="Doyle S."/>
        </authorList>
    </citation>
    <scope>NUCLEOTIDE SEQUENCE [LARGE SCALE GENOMIC DNA]</scope>
    <source>
        <strain evidence="11 12">NCTC10476</strain>
    </source>
</reference>
<dbReference type="KEGG" id="yrb:UGYR_13240"/>
<feature type="transmembrane region" description="Helical" evidence="8">
    <location>
        <begin position="165"/>
        <end position="185"/>
    </location>
</feature>
<organism evidence="10">
    <name type="scientific">Yersinia ruckeri</name>
    <dbReference type="NCBI Taxonomy" id="29486"/>
    <lineage>
        <taxon>Bacteria</taxon>
        <taxon>Pseudomonadati</taxon>
        <taxon>Pseudomonadota</taxon>
        <taxon>Gammaproteobacteria</taxon>
        <taxon>Enterobacterales</taxon>
        <taxon>Yersiniaceae</taxon>
        <taxon>Yersinia</taxon>
    </lineage>
</organism>
<name>A0A0A8VDJ2_YERRU</name>
<dbReference type="GeneID" id="66878418"/>
<dbReference type="FunFam" id="1.20.81.30:FF:000001">
    <property type="entry name" value="Type II secretion system protein F"/>
    <property type="match status" value="2"/>
</dbReference>
<dbReference type="PRINTS" id="PR00812">
    <property type="entry name" value="BCTERIALGSPF"/>
</dbReference>